<organism evidence="2 3">
    <name type="scientific">Buddleja alternifolia</name>
    <dbReference type="NCBI Taxonomy" id="168488"/>
    <lineage>
        <taxon>Eukaryota</taxon>
        <taxon>Viridiplantae</taxon>
        <taxon>Streptophyta</taxon>
        <taxon>Embryophyta</taxon>
        <taxon>Tracheophyta</taxon>
        <taxon>Spermatophyta</taxon>
        <taxon>Magnoliopsida</taxon>
        <taxon>eudicotyledons</taxon>
        <taxon>Gunneridae</taxon>
        <taxon>Pentapetalae</taxon>
        <taxon>asterids</taxon>
        <taxon>lamiids</taxon>
        <taxon>Lamiales</taxon>
        <taxon>Scrophulariaceae</taxon>
        <taxon>Buddlejeae</taxon>
        <taxon>Buddleja</taxon>
    </lineage>
</organism>
<sequence length="106" mass="11224">MAFRSMLLVITLLSIATTMSSTAIINSGILGGVSSCANTSVSLDRTYYIIPQTRVYLVCGSGSLPQTVKSVVTNTVGVYTFLFTFTDTILNDHGNCYLSATIPATA</sequence>
<evidence type="ECO:0000313" key="3">
    <source>
        <dbReference type="Proteomes" id="UP000826271"/>
    </source>
</evidence>
<dbReference type="Proteomes" id="UP000826271">
    <property type="component" value="Unassembled WGS sequence"/>
</dbReference>
<dbReference type="EMBL" id="WHWC01000011">
    <property type="protein sequence ID" value="KAG8373513.1"/>
    <property type="molecule type" value="Genomic_DNA"/>
</dbReference>
<evidence type="ECO:0000313" key="2">
    <source>
        <dbReference type="EMBL" id="KAG8373513.1"/>
    </source>
</evidence>
<reference evidence="2" key="1">
    <citation type="submission" date="2019-10" db="EMBL/GenBank/DDBJ databases">
        <authorList>
            <person name="Zhang R."/>
            <person name="Pan Y."/>
            <person name="Wang J."/>
            <person name="Ma R."/>
            <person name="Yu S."/>
        </authorList>
    </citation>
    <scope>NUCLEOTIDE SEQUENCE</scope>
    <source>
        <strain evidence="2">LA-IB0</strain>
        <tissue evidence="2">Leaf</tissue>
    </source>
</reference>
<keyword evidence="1" id="KW-0732">Signal</keyword>
<keyword evidence="3" id="KW-1185">Reference proteome</keyword>
<protein>
    <submittedName>
        <fullName evidence="2">Uncharacterized protein</fullName>
    </submittedName>
</protein>
<comment type="caution">
    <text evidence="2">The sequence shown here is derived from an EMBL/GenBank/DDBJ whole genome shotgun (WGS) entry which is preliminary data.</text>
</comment>
<feature type="signal peptide" evidence="1">
    <location>
        <begin position="1"/>
        <end position="22"/>
    </location>
</feature>
<gene>
    <name evidence="2" type="ORF">BUALT_Bualt11G0032000</name>
</gene>
<name>A0AAV6WSZ5_9LAMI</name>
<dbReference type="AlphaFoldDB" id="A0AAV6WSZ5"/>
<accession>A0AAV6WSZ5</accession>
<evidence type="ECO:0000256" key="1">
    <source>
        <dbReference type="SAM" id="SignalP"/>
    </source>
</evidence>
<feature type="chain" id="PRO_5043563402" evidence="1">
    <location>
        <begin position="23"/>
        <end position="106"/>
    </location>
</feature>
<proteinExistence type="predicted"/>